<feature type="region of interest" description="Disordered" evidence="7">
    <location>
        <begin position="984"/>
        <end position="1018"/>
    </location>
</feature>
<keyword evidence="2" id="KW-0132">Cell division</keyword>
<keyword evidence="6" id="KW-0131">Cell cycle</keyword>
<gene>
    <name evidence="9" type="ORF">ALAG00032_LOCUS3614</name>
</gene>
<dbReference type="InterPro" id="IPR032682">
    <property type="entry name" value="Cnd1_C"/>
</dbReference>
<reference evidence="9" key="1">
    <citation type="submission" date="2021-01" db="EMBL/GenBank/DDBJ databases">
        <authorList>
            <person name="Corre E."/>
            <person name="Pelletier E."/>
            <person name="Niang G."/>
            <person name="Scheremetjew M."/>
            <person name="Finn R."/>
            <person name="Kale V."/>
            <person name="Holt S."/>
            <person name="Cochrane G."/>
            <person name="Meng A."/>
            <person name="Brown T."/>
            <person name="Cohen L."/>
        </authorList>
    </citation>
    <scope>NUCLEOTIDE SEQUENCE</scope>
    <source>
        <strain evidence="9">CCMP1510</strain>
    </source>
</reference>
<dbReference type="GO" id="GO:0007076">
    <property type="term" value="P:mitotic chromosome condensation"/>
    <property type="evidence" value="ECO:0007669"/>
    <property type="project" value="InterPro"/>
</dbReference>
<keyword evidence="3" id="KW-0498">Mitosis</keyword>
<evidence type="ECO:0000256" key="4">
    <source>
        <dbReference type="ARBA" id="ARBA00023067"/>
    </source>
</evidence>
<evidence type="ECO:0000259" key="8">
    <source>
        <dbReference type="Pfam" id="PF12717"/>
    </source>
</evidence>
<dbReference type="Pfam" id="PF12717">
    <property type="entry name" value="Cnd1"/>
    <property type="match status" value="1"/>
</dbReference>
<dbReference type="GO" id="GO:0051301">
    <property type="term" value="P:cell division"/>
    <property type="evidence" value="ECO:0007669"/>
    <property type="project" value="UniProtKB-KW"/>
</dbReference>
<protein>
    <recommendedName>
        <fullName evidence="8">Condensin complex subunit 1 C-terminal domain-containing protein</fullName>
    </recommendedName>
</protein>
<dbReference type="Gene3D" id="1.25.10.10">
    <property type="entry name" value="Leucine-rich Repeat Variant"/>
    <property type="match status" value="1"/>
</dbReference>
<organism evidence="9">
    <name type="scientific">Aureoumbra lagunensis</name>
    <dbReference type="NCBI Taxonomy" id="44058"/>
    <lineage>
        <taxon>Eukaryota</taxon>
        <taxon>Sar</taxon>
        <taxon>Stramenopiles</taxon>
        <taxon>Ochrophyta</taxon>
        <taxon>Pelagophyceae</taxon>
        <taxon>Pelagomonadales</taxon>
        <taxon>Aureoumbra</taxon>
    </lineage>
</organism>
<feature type="region of interest" description="Disordered" evidence="7">
    <location>
        <begin position="137"/>
        <end position="172"/>
    </location>
</feature>
<name>A0A7S3JUE0_9STRA</name>
<feature type="compositionally biased region" description="Basic residues" evidence="7">
    <location>
        <begin position="146"/>
        <end position="156"/>
    </location>
</feature>
<evidence type="ECO:0000313" key="9">
    <source>
        <dbReference type="EMBL" id="CAE0362873.1"/>
    </source>
</evidence>
<evidence type="ECO:0000256" key="1">
    <source>
        <dbReference type="ARBA" id="ARBA00004123"/>
    </source>
</evidence>
<dbReference type="GO" id="GO:0000796">
    <property type="term" value="C:condensin complex"/>
    <property type="evidence" value="ECO:0007669"/>
    <property type="project" value="TreeGrafter"/>
</dbReference>
<dbReference type="AlphaFoldDB" id="A0A7S3JUE0"/>
<dbReference type="EMBL" id="HBIJ01005125">
    <property type="protein sequence ID" value="CAE0362873.1"/>
    <property type="molecule type" value="Transcribed_RNA"/>
</dbReference>
<dbReference type="GO" id="GO:0005634">
    <property type="term" value="C:nucleus"/>
    <property type="evidence" value="ECO:0007669"/>
    <property type="project" value="UniProtKB-SubCell"/>
</dbReference>
<keyword evidence="5" id="KW-0539">Nucleus</keyword>
<dbReference type="PANTHER" id="PTHR14222">
    <property type="entry name" value="CONDENSIN"/>
    <property type="match status" value="1"/>
</dbReference>
<evidence type="ECO:0000256" key="7">
    <source>
        <dbReference type="SAM" id="MobiDB-lite"/>
    </source>
</evidence>
<proteinExistence type="predicted"/>
<evidence type="ECO:0000256" key="2">
    <source>
        <dbReference type="ARBA" id="ARBA00022618"/>
    </source>
</evidence>
<dbReference type="InterPro" id="IPR011989">
    <property type="entry name" value="ARM-like"/>
</dbReference>
<evidence type="ECO:0000256" key="6">
    <source>
        <dbReference type="ARBA" id="ARBA00023306"/>
    </source>
</evidence>
<accession>A0A7S3JUE0</accession>
<dbReference type="InterPro" id="IPR016024">
    <property type="entry name" value="ARM-type_fold"/>
</dbReference>
<dbReference type="SUPFAM" id="SSF48371">
    <property type="entry name" value="ARM repeat"/>
    <property type="match status" value="1"/>
</dbReference>
<evidence type="ECO:0000256" key="5">
    <source>
        <dbReference type="ARBA" id="ARBA00023242"/>
    </source>
</evidence>
<dbReference type="GO" id="GO:0010032">
    <property type="term" value="P:meiotic chromosome condensation"/>
    <property type="evidence" value="ECO:0007669"/>
    <property type="project" value="TreeGrafter"/>
</dbReference>
<sequence>MSRRRQSVVSAEIALEVEEAVEGLCDQITSEEVSQILELEDSQTLENVCVAVKEIENWVQAIKDWPQDDDSLWQIINSDRLRSILTGAMIAATKGEKSLALGVGVGFCHMAAVKSAPISVASPGLLRCIIRLLEDKSPSSSSNGRGGRRKKNKQQTRRTQQMSDDSDQSEEEDAEYCISKRQKRGYDIIDLYAALCDWLASNEWSRHMAELERTDHAELLGRLAQICASRNSVNTQTALRALLSTASGTVARAVIPCLPETNGREIIKALVHLGNEHQLIVNLCARLIVDGCDFSNQKMKKIPGIISQLILQQNDQLLISFRKILIEKLLVSGKIKLRGLAVEVAARLGDNELKEEAFCRLYDKCPTVRCRAITCLSETWFPLDQLIDLVTNDPKQAVRCRALRVLSTAPPPIPPKDLTEVIRVAISSSANGSPSLRLAGVSLLGNWYLSNNCTIVSSIAFVDSALARASDASPAVASKVHDLALTWLKGCCQSAVQDEQQNNKFWQAADLIASSQRRLKALRTALRSCANNNNASNSNQIFTSLATSLLSSVQPSALLILEQLPEKLIHVSQESKERILVQRATDTSFPDLARAAAFRLLGSFSSFSISSLDPLALGPSACIALIALGNKTWRAQQIQQCQLQLPQVNAVRTLGALLGTLGNDEAESHESSSPQYLNAISTLAQLVEENVEIQNNIRAEAIAALGRACIPSNALTKQYVKKISREISIGSTPQIRITACLTLAELCIEHASICEPRLSILAKALTCDADVSVRRHAIILLARLVGRDFVKWRVDLAHRCFAALADSDRGVTHLVEAALSEVIIPKLPSLIITHFTALIFVLNGARCNAYSSSNKGLNDIARAAVAGLVATASITDIEINGDDEEALKKKDTHQLDTPRTFEVDLAQKYSSVAARRKIVYSKLLSLITPEAKIQIAAKISKDILAVAADDLIEDLQTIHSPAATIVADALHLLATDLLIANNKVNSSSPDSNGDDDDFDDDLAADTNNNQHSTTTSQMPAALVAARSRLLSKMSKKHLLEQILPILISLKANLEKLKSPILSNLMHTLRQILSKYGDDVNHVLSQDPHLALELEYDLKHLMKQNELSQQSPLPSRRRKAPNSTPPNARRQEKNTPSPHS</sequence>
<feature type="domain" description="Condensin complex subunit 1 C-terminal" evidence="8">
    <location>
        <begin position="735"/>
        <end position="844"/>
    </location>
</feature>
<keyword evidence="4" id="KW-0226">DNA condensation</keyword>
<dbReference type="GO" id="GO:0042393">
    <property type="term" value="F:histone binding"/>
    <property type="evidence" value="ECO:0007669"/>
    <property type="project" value="TreeGrafter"/>
</dbReference>
<feature type="region of interest" description="Disordered" evidence="7">
    <location>
        <begin position="1104"/>
        <end position="1139"/>
    </location>
</feature>
<evidence type="ECO:0000256" key="3">
    <source>
        <dbReference type="ARBA" id="ARBA00022776"/>
    </source>
</evidence>
<comment type="subcellular location">
    <subcellularLocation>
        <location evidence="1">Nucleus</location>
    </subcellularLocation>
</comment>
<dbReference type="GO" id="GO:0000779">
    <property type="term" value="C:condensed chromosome, centromeric region"/>
    <property type="evidence" value="ECO:0007669"/>
    <property type="project" value="TreeGrafter"/>
</dbReference>
<dbReference type="PANTHER" id="PTHR14222:SF1">
    <property type="entry name" value="CONDENSIN-2 COMPLEX SUBUNIT D3"/>
    <property type="match status" value="1"/>
</dbReference>
<feature type="compositionally biased region" description="Acidic residues" evidence="7">
    <location>
        <begin position="992"/>
        <end position="1003"/>
    </location>
</feature>
<dbReference type="InterPro" id="IPR026971">
    <property type="entry name" value="CND1/NCAPD3"/>
</dbReference>
<feature type="compositionally biased region" description="Low complexity" evidence="7">
    <location>
        <begin position="1004"/>
        <end position="1018"/>
    </location>
</feature>